<dbReference type="Proteomes" id="UP000095472">
    <property type="component" value="Chromosome"/>
</dbReference>
<organism evidence="1 2">
    <name type="scientific">Desertifilum tharense IPPAS B-1220</name>
    <dbReference type="NCBI Taxonomy" id="1781255"/>
    <lineage>
        <taxon>Bacteria</taxon>
        <taxon>Bacillati</taxon>
        <taxon>Cyanobacteriota</taxon>
        <taxon>Cyanophyceae</taxon>
        <taxon>Desertifilales</taxon>
        <taxon>Desertifilaceae</taxon>
        <taxon>Desertifilum</taxon>
    </lineage>
</organism>
<reference evidence="1 2" key="1">
    <citation type="journal article" date="2016" name="Genome Announc.">
        <title>Draft Genome Sequence of the Thermotolerant Cyanobacterium Desertifilum sp. IPPAS B-1220.</title>
        <authorList>
            <person name="Mironov K.S."/>
            <person name="Sinetova M.A."/>
            <person name="Bolatkhan K."/>
            <person name="Zayadan B.K."/>
            <person name="Ustinova V.V."/>
            <person name="Kupriyanova E.V."/>
            <person name="Skrypnik A.N."/>
            <person name="Gogoleva N.E."/>
            <person name="Gogolev Y.V."/>
            <person name="Los D.A."/>
        </authorList>
    </citation>
    <scope>NUCLEOTIDE SEQUENCE [LARGE SCALE GENOMIC DNA]</scope>
    <source>
        <strain evidence="1 2">IPPAS B-1220</strain>
    </source>
</reference>
<sequence length="100" mass="11698">MIVEEFYHGWVIQVTQQPDGYIFQCWMSEKRTSVTDTQSYPTIDRAFRVGQLRADLESVRLSLRNFIRGKLKLLQLYPDEQNALENSVAQYIDTATHQLS</sequence>
<evidence type="ECO:0000313" key="1">
    <source>
        <dbReference type="EMBL" id="XPM62258.1"/>
    </source>
</evidence>
<accession>A0ACD5GN07</accession>
<proteinExistence type="predicted"/>
<evidence type="ECO:0000313" key="2">
    <source>
        <dbReference type="Proteomes" id="UP000095472"/>
    </source>
</evidence>
<protein>
    <submittedName>
        <fullName evidence="1">Uncharacterized protein</fullName>
    </submittedName>
</protein>
<keyword evidence="2" id="KW-1185">Reference proteome</keyword>
<dbReference type="EMBL" id="CP182909">
    <property type="protein sequence ID" value="XPM62258.1"/>
    <property type="molecule type" value="Genomic_DNA"/>
</dbReference>
<name>A0ACD5GN07_9CYAN</name>
<gene>
    <name evidence="1" type="ORF">BH720_020925</name>
</gene>